<dbReference type="EMBL" id="VSSQ01003126">
    <property type="protein sequence ID" value="MPM19176.1"/>
    <property type="molecule type" value="Genomic_DNA"/>
</dbReference>
<accession>A0A644XSH8</accession>
<organism evidence="1">
    <name type="scientific">bioreactor metagenome</name>
    <dbReference type="NCBI Taxonomy" id="1076179"/>
    <lineage>
        <taxon>unclassified sequences</taxon>
        <taxon>metagenomes</taxon>
        <taxon>ecological metagenomes</taxon>
    </lineage>
</organism>
<sequence length="135" mass="15580">METVDITNDDGSIRKGFVMYSMGNFISSQTTPPRNASIILNIEIEKKNNDTTITGISFIPIWTQFRNASNTGNYFVVRSVYEMLTMPEADLKKTIRQSDISRLKDIHFETTKKLLDQNIPLENIQNEYLFYGKML</sequence>
<dbReference type="AlphaFoldDB" id="A0A644XSH8"/>
<proteinExistence type="predicted"/>
<gene>
    <name evidence="1" type="ORF">SDC9_65594</name>
</gene>
<reference evidence="1" key="1">
    <citation type="submission" date="2019-08" db="EMBL/GenBank/DDBJ databases">
        <authorList>
            <person name="Kucharzyk K."/>
            <person name="Murdoch R.W."/>
            <person name="Higgins S."/>
            <person name="Loffler F."/>
        </authorList>
    </citation>
    <scope>NUCLEOTIDE SEQUENCE</scope>
</reference>
<protein>
    <submittedName>
        <fullName evidence="1">Uncharacterized protein</fullName>
    </submittedName>
</protein>
<name>A0A644XSH8_9ZZZZ</name>
<comment type="caution">
    <text evidence="1">The sequence shown here is derived from an EMBL/GenBank/DDBJ whole genome shotgun (WGS) entry which is preliminary data.</text>
</comment>
<evidence type="ECO:0000313" key="1">
    <source>
        <dbReference type="EMBL" id="MPM19176.1"/>
    </source>
</evidence>